<reference evidence="2" key="1">
    <citation type="submission" date="2021-06" db="EMBL/GenBank/DDBJ databases">
        <authorList>
            <person name="Gannon L."/>
            <person name="Redgwell R T."/>
            <person name="Michniewski S."/>
            <person name="Harrison D C."/>
            <person name="Millard A."/>
        </authorList>
    </citation>
    <scope>NUCLEOTIDE SEQUENCE</scope>
</reference>
<accession>A0A8D9CEN6</accession>
<gene>
    <name evidence="2" type="ORF">SLAVMIC_00715</name>
</gene>
<proteinExistence type="predicted"/>
<evidence type="ECO:0000313" key="2">
    <source>
        <dbReference type="EMBL" id="CAG7581182.1"/>
    </source>
</evidence>
<sequence>MAKKATATKAKKTTTKKPVRKTRKKVTKKKVNNKIMKLFVYNPDSEFDSNLEQVQLETKYRMDFVNRFGVTDIPSIGDFEHWKETLSSEVQVDQAV</sequence>
<feature type="compositionally biased region" description="Basic residues" evidence="1">
    <location>
        <begin position="9"/>
        <end position="27"/>
    </location>
</feature>
<protein>
    <submittedName>
        <fullName evidence="2">Uncharacterized protein</fullName>
    </submittedName>
</protein>
<dbReference type="EMBL" id="OU342829">
    <property type="protein sequence ID" value="CAG7581182.1"/>
    <property type="molecule type" value="Genomic_DNA"/>
</dbReference>
<name>A0A8D9CEN6_9VIRU</name>
<organism evidence="2">
    <name type="scientific">uncultured marine phage</name>
    <dbReference type="NCBI Taxonomy" id="707152"/>
    <lineage>
        <taxon>Viruses</taxon>
        <taxon>environmental samples</taxon>
    </lineage>
</organism>
<evidence type="ECO:0000256" key="1">
    <source>
        <dbReference type="SAM" id="MobiDB-lite"/>
    </source>
</evidence>
<feature type="region of interest" description="Disordered" evidence="1">
    <location>
        <begin position="1"/>
        <end position="27"/>
    </location>
</feature>